<dbReference type="InterPro" id="IPR052994">
    <property type="entry name" value="Tiny_macrocysts_regulators"/>
</dbReference>
<keyword evidence="4" id="KW-1185">Reference proteome</keyword>
<protein>
    <recommendedName>
        <fullName evidence="2">PAS domain-containing protein</fullName>
    </recommendedName>
</protein>
<feature type="transmembrane region" description="Helical" evidence="1">
    <location>
        <begin position="1556"/>
        <end position="1577"/>
    </location>
</feature>
<dbReference type="FunFam" id="3.30.450.20:FF:000241">
    <property type="entry name" value="Uncharacterized protein"/>
    <property type="match status" value="1"/>
</dbReference>
<evidence type="ECO:0000313" key="3">
    <source>
        <dbReference type="EMBL" id="CAD8052232.1"/>
    </source>
</evidence>
<evidence type="ECO:0000256" key="1">
    <source>
        <dbReference type="SAM" id="Phobius"/>
    </source>
</evidence>
<evidence type="ECO:0000313" key="4">
    <source>
        <dbReference type="Proteomes" id="UP000692954"/>
    </source>
</evidence>
<keyword evidence="1" id="KW-0472">Membrane</keyword>
<feature type="transmembrane region" description="Helical" evidence="1">
    <location>
        <begin position="328"/>
        <end position="345"/>
    </location>
</feature>
<dbReference type="PROSITE" id="PS50112">
    <property type="entry name" value="PAS"/>
    <property type="match status" value="1"/>
</dbReference>
<feature type="transmembrane region" description="Helical" evidence="1">
    <location>
        <begin position="296"/>
        <end position="316"/>
    </location>
</feature>
<feature type="transmembrane region" description="Helical" evidence="1">
    <location>
        <begin position="107"/>
        <end position="130"/>
    </location>
</feature>
<reference evidence="3" key="1">
    <citation type="submission" date="2021-01" db="EMBL/GenBank/DDBJ databases">
        <authorList>
            <consortium name="Genoscope - CEA"/>
            <person name="William W."/>
        </authorList>
    </citation>
    <scope>NUCLEOTIDE SEQUENCE</scope>
</reference>
<name>A0A8S1KH90_9CILI</name>
<feature type="domain" description="PAS" evidence="2">
    <location>
        <begin position="646"/>
        <end position="677"/>
    </location>
</feature>
<comment type="caution">
    <text evidence="3">The sequence shown here is derived from an EMBL/GenBank/DDBJ whole genome shotgun (WGS) entry which is preliminary data.</text>
</comment>
<feature type="transmembrane region" description="Helical" evidence="1">
    <location>
        <begin position="137"/>
        <end position="159"/>
    </location>
</feature>
<feature type="transmembrane region" description="Helical" evidence="1">
    <location>
        <begin position="205"/>
        <end position="223"/>
    </location>
</feature>
<feature type="transmembrane region" description="Helical" evidence="1">
    <location>
        <begin position="1220"/>
        <end position="1245"/>
    </location>
</feature>
<dbReference type="PANTHER" id="PTHR31600">
    <property type="entry name" value="TINY MACROCYSTS PROTEIN B-RELATED"/>
    <property type="match status" value="1"/>
</dbReference>
<dbReference type="NCBIfam" id="TIGR00229">
    <property type="entry name" value="sensory_box"/>
    <property type="match status" value="1"/>
</dbReference>
<dbReference type="InterPro" id="IPR000014">
    <property type="entry name" value="PAS"/>
</dbReference>
<dbReference type="EMBL" id="CAJJDN010000006">
    <property type="protein sequence ID" value="CAD8052232.1"/>
    <property type="molecule type" value="Genomic_DNA"/>
</dbReference>
<dbReference type="Proteomes" id="UP000692954">
    <property type="component" value="Unassembled WGS sequence"/>
</dbReference>
<feature type="transmembrane region" description="Helical" evidence="1">
    <location>
        <begin position="266"/>
        <end position="284"/>
    </location>
</feature>
<keyword evidence="1" id="KW-0812">Transmembrane</keyword>
<accession>A0A8S1KH90</accession>
<gene>
    <name evidence="3" type="ORF">PSON_ATCC_30995.1.T0060350</name>
</gene>
<dbReference type="PANTHER" id="PTHR31600:SF2">
    <property type="entry name" value="GAMETE ENRICHED GENE 10 PROTEIN-RELATED"/>
    <property type="match status" value="1"/>
</dbReference>
<dbReference type="OrthoDB" id="542352at2759"/>
<dbReference type="Pfam" id="PF25474">
    <property type="entry name" value="TPR_TmcB"/>
    <property type="match status" value="1"/>
</dbReference>
<dbReference type="CDD" id="cd00130">
    <property type="entry name" value="PAS"/>
    <property type="match status" value="1"/>
</dbReference>
<feature type="transmembrane region" description="Helical" evidence="1">
    <location>
        <begin position="1346"/>
        <end position="1366"/>
    </location>
</feature>
<keyword evidence="1" id="KW-1133">Transmembrane helix</keyword>
<proteinExistence type="predicted"/>
<dbReference type="InterPro" id="IPR057352">
    <property type="entry name" value="TPR_TmcB/C"/>
</dbReference>
<evidence type="ECO:0000259" key="2">
    <source>
        <dbReference type="PROSITE" id="PS50112"/>
    </source>
</evidence>
<sequence>MQDQEKQGIDDALLMGNQKRGIDYYLEQLKLTTFQVLFVIRNSEDEEEGMFGFYFFNALDYFQMHQFPFYVTIYYLWKQDTFMEFITQVQNLFQISNYIPSLTYESLLMTVYILLFFILLIILDIIYVSYSFSRNRFYWLWPLLLLKKITSFVVTVGFLPITETLTSILQCYVDPDTGKYVIYGYNNIFIECWQDWHTFHAVLDLTFIIIFSIICSIVAYAFFEPAMSTNDRSARQDSNGEVAFITNKITCQLMFSLLRPNYTEQAWIMVITSFILSLWLFKQYNFNDPYYDFQVGLFYCICSTLYLWACFMLLVCKVLETTEFTGGFIAWLIGVPFIISIMLMTKKSKIETLVKSQTKFRSGEQIWSHIRYVLQLIQNQDKDRNSYMLLVGYIEKHKETCNYDDCPLKTKLKQRKKGGQNDIDEIIRGLIQELDRMFVQGLKKFPNSTYLRIFYALFLIERRNNKQKALEQFELAQYTKPALYQEFIIYRYKKDIRSKGMNSQQGEDDDIVNAIAFKNYLSLCEEKMKFSANLHKEFWIELKEDQPDLGRLMNIGARISRVTNDARENYENMQKINQNMPQTMQVFGNFMIHVMNDSKGGINVLNKARQLKEHLRKNQQVHKDMINFDTDQIPFIYVSAKKSDTGNILQINSLFTAYFGYTKEEVVGKKINTLMPQKYAENHDKYMSNFFDNFVLNLRQEVGIESEYLDIDQNRLFKHKNGYLFPLTYQVTLHLDSLVYITTFKSEATLRTQIYFVIDKFTQIMEMSSSAITFFELEIKNLGDRIKLNDYISDVLTKNGKDVFSKIPKKEGFYYFNCQVKEIVLPFHNPNDSDEEQKKSERTGCYIIKLDKIEKNEANLKYMIKKGAQNTGSVSNPDSELILKATSQQKISNLANMSQDSQIPLRNQDCQDVDLNLFSYMQELYENPQVDEIRDLFKQCNAETESVPSIDLAGSIVTKRYINGQIVSINEEQEQLFLQILEEEEEENSLFRNQGNNFEDEDDYKLFTYSNSANLIQIALRTHHKHPQITTFKIYSSLWIVFILAMTSLQQYFCSQQFNNYRVDVEILQLINNQLIEINRLTSRVLDLAVYSANLYTYNTTEIANDISISASSVIDFNSAMNSIDYLNFQTKFEDEIKFRFYKDNNSYDNQLRLETALVVFCSLALNSSITNYQSITFDNIYYQGIVYNYFDVLYQQLCDISSQTYENIKDQMDNPQVNLLILLSASIFVSVMAMIKFIFLMFAIKTQRENILFLFLDIPTYHLDVLYKKCDRFLKNYVSIEELQNKQEQQGFESSEDEKEPLEEKIEVLKTPDEDESDILLRQTQNRKKIIKKYRQNRIKGNQGIIIQFFVISVFTLVFTVYNILGSQSQQSQINFLLPQYYQSLYTINNYGYYVNIQKLMMLDYNTKIRGIFVSEYAINNLTIFTGNAEKMSSFNFDILSQLQTFRDKYINIYYGNLCQQIMKTSEIDQCQQIINSNLQLGIYNAESYFLEYFRINIQNFYKNITQYSQLLNATQFFEIDRALYNYIYDAITNIITYERDLISSGMDNIQNIQLILLIIFIVLLVSIFLFVWIPFLNGLNTQINQTIEMLNMIPLEVVKENKSIRRFVKSLIKSMNK</sequence>
<organism evidence="3 4">
    <name type="scientific">Paramecium sonneborni</name>
    <dbReference type="NCBI Taxonomy" id="65129"/>
    <lineage>
        <taxon>Eukaryota</taxon>
        <taxon>Sar</taxon>
        <taxon>Alveolata</taxon>
        <taxon>Ciliophora</taxon>
        <taxon>Intramacronucleata</taxon>
        <taxon>Oligohymenophorea</taxon>
        <taxon>Peniculida</taxon>
        <taxon>Parameciidae</taxon>
        <taxon>Paramecium</taxon>
    </lineage>
</organism>